<dbReference type="Proteomes" id="UP001163823">
    <property type="component" value="Chromosome 9"/>
</dbReference>
<dbReference type="KEGG" id="qsa:O6P43_021781"/>
<evidence type="ECO:0000313" key="2">
    <source>
        <dbReference type="Proteomes" id="UP001163823"/>
    </source>
</evidence>
<proteinExistence type="predicted"/>
<gene>
    <name evidence="1" type="ORF">O6P43_021781</name>
</gene>
<evidence type="ECO:0000313" key="1">
    <source>
        <dbReference type="EMBL" id="KAJ7955143.1"/>
    </source>
</evidence>
<organism evidence="1 2">
    <name type="scientific">Quillaja saponaria</name>
    <name type="common">Soap bark tree</name>
    <dbReference type="NCBI Taxonomy" id="32244"/>
    <lineage>
        <taxon>Eukaryota</taxon>
        <taxon>Viridiplantae</taxon>
        <taxon>Streptophyta</taxon>
        <taxon>Embryophyta</taxon>
        <taxon>Tracheophyta</taxon>
        <taxon>Spermatophyta</taxon>
        <taxon>Magnoliopsida</taxon>
        <taxon>eudicotyledons</taxon>
        <taxon>Gunneridae</taxon>
        <taxon>Pentapetalae</taxon>
        <taxon>rosids</taxon>
        <taxon>fabids</taxon>
        <taxon>Fabales</taxon>
        <taxon>Quillajaceae</taxon>
        <taxon>Quillaja</taxon>
    </lineage>
</organism>
<keyword evidence="2" id="KW-1185">Reference proteome</keyword>
<reference evidence="1" key="1">
    <citation type="journal article" date="2023" name="Science">
        <title>Elucidation of the pathway for biosynthesis of saponin adjuvants from the soapbark tree.</title>
        <authorList>
            <person name="Reed J."/>
            <person name="Orme A."/>
            <person name="El-Demerdash A."/>
            <person name="Owen C."/>
            <person name="Martin L.B.B."/>
            <person name="Misra R.C."/>
            <person name="Kikuchi S."/>
            <person name="Rejzek M."/>
            <person name="Martin A.C."/>
            <person name="Harkess A."/>
            <person name="Leebens-Mack J."/>
            <person name="Louveau T."/>
            <person name="Stephenson M.J."/>
            <person name="Osbourn A."/>
        </authorList>
    </citation>
    <scope>NUCLEOTIDE SEQUENCE</scope>
    <source>
        <strain evidence="1">S10</strain>
    </source>
</reference>
<dbReference type="EMBL" id="JARAOO010000009">
    <property type="protein sequence ID" value="KAJ7955143.1"/>
    <property type="molecule type" value="Genomic_DNA"/>
</dbReference>
<comment type="caution">
    <text evidence="1">The sequence shown here is derived from an EMBL/GenBank/DDBJ whole genome shotgun (WGS) entry which is preliminary data.</text>
</comment>
<dbReference type="AlphaFoldDB" id="A0AAD7LBN1"/>
<dbReference type="PANTHER" id="PTHR33484">
    <property type="entry name" value="BNAC07G33360D PROTEIN"/>
    <property type="match status" value="1"/>
</dbReference>
<sequence>MIQLFVMLYKELRPPNFILKKTEQKQSIIRINTHTSLLRFNNMAPQADHLAKVAMEGFEMIDKLYGRQATATANNRRSSSSTLSSRQGPITQSDCQYKYIPTYVGTPVVQMKVPEDIRCSEAAERFGGYVIKDYPNRDRFVGKNY</sequence>
<name>A0AAD7LBN1_QUISA</name>
<accession>A0AAD7LBN1</accession>
<protein>
    <submittedName>
        <fullName evidence="1">Uncharacterized protein</fullName>
    </submittedName>
</protein>